<dbReference type="SUPFAM" id="SSF50249">
    <property type="entry name" value="Nucleic acid-binding proteins"/>
    <property type="match status" value="3"/>
</dbReference>
<accession>A0A8E7AYA8</accession>
<dbReference type="Proteomes" id="UP000680656">
    <property type="component" value="Chromosome"/>
</dbReference>
<dbReference type="InterPro" id="IPR012340">
    <property type="entry name" value="NA-bd_OB-fold"/>
</dbReference>
<dbReference type="KEGG" id="mrtj:KHC33_00310"/>
<keyword evidence="2" id="KW-1185">Reference proteome</keyword>
<reference evidence="1 2" key="1">
    <citation type="submission" date="2021-05" db="EMBL/GenBank/DDBJ databases">
        <title>A novel Methanospirillum isolate from a pyrite-forming mixed culture.</title>
        <authorList>
            <person name="Bunk B."/>
            <person name="Sproer C."/>
            <person name="Spring S."/>
            <person name="Pester M."/>
        </authorList>
    </citation>
    <scope>NUCLEOTIDE SEQUENCE [LARGE SCALE GENOMIC DNA]</scope>
    <source>
        <strain evidence="1 2">J.3.6.1-F.2.7.3</strain>
    </source>
</reference>
<dbReference type="GeneID" id="65095580"/>
<dbReference type="Gene3D" id="2.40.50.140">
    <property type="entry name" value="Nucleic acid-binding proteins"/>
    <property type="match status" value="2"/>
</dbReference>
<organism evidence="1 2">
    <name type="scientific">Methanospirillum purgamenti</name>
    <dbReference type="NCBI Taxonomy" id="2834276"/>
    <lineage>
        <taxon>Archaea</taxon>
        <taxon>Methanobacteriati</taxon>
        <taxon>Methanobacteriota</taxon>
        <taxon>Stenosarchaea group</taxon>
        <taxon>Methanomicrobia</taxon>
        <taxon>Methanomicrobiales</taxon>
        <taxon>Methanospirillaceae</taxon>
        <taxon>Methanospirillum</taxon>
    </lineage>
</organism>
<dbReference type="AlphaFoldDB" id="A0A8E7AYA8"/>
<dbReference type="EMBL" id="CP075546">
    <property type="protein sequence ID" value="QVV89020.1"/>
    <property type="molecule type" value="Genomic_DNA"/>
</dbReference>
<name>A0A8E7AYA8_9EURY</name>
<evidence type="ECO:0000313" key="2">
    <source>
        <dbReference type="Proteomes" id="UP000680656"/>
    </source>
</evidence>
<protein>
    <submittedName>
        <fullName evidence="1">Uncharacterized protein</fullName>
    </submittedName>
</protein>
<gene>
    <name evidence="1" type="ORF">KHC33_00310</name>
</gene>
<sequence>MIEALQALCNKFVPLGIEEARISTKFNTLTGEFSIPEMEAVRMISTGLEKELGIINEEGNRTEGYKANFTRISVLSTNMLDADVRGQLLSIEIPKSQKLQYAGVIGDETGAIRFVISKGLNKVGTDIPAELIPGKSYEFHGAQVSEYSGSLSLFLNGYSAIFESEETIDTPLFNPVLIQDITPGVVDLHAAIIRLSGSTHEKIRYSGTIADSSGTARFVIWKNDNNESLNLQQGQTYEISLASASIRNGQLNIDLTGAVIKPSVEVIESPADDRATITGDITRLKTSTGRGTEVVYRCPECNRIVEIAKGGYECKTHGIVNPVKEFRTKTRIDNGCEAWSAIINLPALLEMLGWTKEQLFDYRDNDPLGDGAIDYLVYDKIFGRRVTLRGYLIDGRMIADGCSLAYPEAVLKVSEQLEVV</sequence>
<proteinExistence type="predicted"/>
<evidence type="ECO:0000313" key="1">
    <source>
        <dbReference type="EMBL" id="QVV89020.1"/>
    </source>
</evidence>
<dbReference type="RefSeq" id="WP_214419822.1">
    <property type="nucleotide sequence ID" value="NZ_CP075546.1"/>
</dbReference>